<comment type="caution">
    <text evidence="2">The sequence shown here is derived from an EMBL/GenBank/DDBJ whole genome shotgun (WGS) entry which is preliminary data.</text>
</comment>
<feature type="compositionally biased region" description="Polar residues" evidence="1">
    <location>
        <begin position="85"/>
        <end position="100"/>
    </location>
</feature>
<feature type="compositionally biased region" description="Polar residues" evidence="1">
    <location>
        <begin position="56"/>
        <end position="69"/>
    </location>
</feature>
<protein>
    <submittedName>
        <fullName evidence="2">Uncharacterized protein</fullName>
    </submittedName>
</protein>
<organism evidence="2 3">
    <name type="scientific">Wallemia ichthyophaga</name>
    <dbReference type="NCBI Taxonomy" id="245174"/>
    <lineage>
        <taxon>Eukaryota</taxon>
        <taxon>Fungi</taxon>
        <taxon>Dikarya</taxon>
        <taxon>Basidiomycota</taxon>
        <taxon>Wallemiomycotina</taxon>
        <taxon>Wallemiomycetes</taxon>
        <taxon>Wallemiales</taxon>
        <taxon>Wallemiaceae</taxon>
        <taxon>Wallemia</taxon>
    </lineage>
</organism>
<dbReference type="EMBL" id="SPOF01000002">
    <property type="protein sequence ID" value="TIB17074.1"/>
    <property type="molecule type" value="Genomic_DNA"/>
</dbReference>
<evidence type="ECO:0000313" key="3">
    <source>
        <dbReference type="Proteomes" id="UP000306954"/>
    </source>
</evidence>
<evidence type="ECO:0000256" key="1">
    <source>
        <dbReference type="SAM" id="MobiDB-lite"/>
    </source>
</evidence>
<reference evidence="2 3" key="1">
    <citation type="submission" date="2019-03" db="EMBL/GenBank/DDBJ databases">
        <title>Sequencing 23 genomes of Wallemia ichthyophaga.</title>
        <authorList>
            <person name="Gostincar C."/>
        </authorList>
    </citation>
    <scope>NUCLEOTIDE SEQUENCE [LARGE SCALE GENOMIC DNA]</scope>
    <source>
        <strain evidence="2 3">EXF-8621</strain>
    </source>
</reference>
<name>A0A4T0LAQ0_WALIC</name>
<feature type="compositionally biased region" description="Pro residues" evidence="1">
    <location>
        <begin position="19"/>
        <end position="28"/>
    </location>
</feature>
<evidence type="ECO:0000313" key="2">
    <source>
        <dbReference type="EMBL" id="TIB17074.1"/>
    </source>
</evidence>
<proteinExistence type="predicted"/>
<accession>A0A4T0LAQ0</accession>
<gene>
    <name evidence="2" type="ORF">E3P90_00282</name>
</gene>
<dbReference type="AlphaFoldDB" id="A0A4T0LAQ0"/>
<feature type="region of interest" description="Disordered" evidence="1">
    <location>
        <begin position="13"/>
        <end position="100"/>
    </location>
</feature>
<sequence>MSLHTYSYSSYYTTCLSPSPSPSRPQSPPKKVKFSQNPPTIAPTWDKNQYDRSPESIPTTIQLGLSLPQTTTVSSKRTRSKKPNRSTTCSSQHTDSSFVSQSTWGISFDDTDCLGASYI</sequence>
<dbReference type="Proteomes" id="UP000306954">
    <property type="component" value="Unassembled WGS sequence"/>
</dbReference>